<name>A0A699IHZ6_TANCI</name>
<reference evidence="2" key="1">
    <citation type="journal article" date="2019" name="Sci. Rep.">
        <title>Draft genome of Tanacetum cinerariifolium, the natural source of mosquito coil.</title>
        <authorList>
            <person name="Yamashiro T."/>
            <person name="Shiraishi A."/>
            <person name="Satake H."/>
            <person name="Nakayama K."/>
        </authorList>
    </citation>
    <scope>NUCLEOTIDE SEQUENCE</scope>
</reference>
<feature type="compositionally biased region" description="Basic and acidic residues" evidence="1">
    <location>
        <begin position="1"/>
        <end position="20"/>
    </location>
</feature>
<feature type="region of interest" description="Disordered" evidence="1">
    <location>
        <begin position="1"/>
        <end position="30"/>
    </location>
</feature>
<evidence type="ECO:0000313" key="2">
    <source>
        <dbReference type="EMBL" id="GEZ57004.1"/>
    </source>
</evidence>
<dbReference type="EMBL" id="BKCJ010295107">
    <property type="protein sequence ID" value="GEZ57004.1"/>
    <property type="molecule type" value="Genomic_DNA"/>
</dbReference>
<protein>
    <submittedName>
        <fullName evidence="2">Uncharacterized protein</fullName>
    </submittedName>
</protein>
<accession>A0A699IHZ6</accession>
<sequence>MHIRCERGSIPEPRGQHERNQGLLRKSRSGDEATILQTLKEGSEKGVLRHEAMHSGTTTGDRTNTQRRANNVPLCGKEAILSRPKNTRRMLKWKFELEAFNITYRPRTSICSEVLANFIAERPNEEGPSMEAPAEGGNPRTVDPIQRRVIMPRRVRSRTHPHKPRKGGIHLCTKSLEEGGDFSADLDKNLFKLASFSLRLCPSFNVWRIVASSPLLLFLRRP</sequence>
<evidence type="ECO:0000256" key="1">
    <source>
        <dbReference type="SAM" id="MobiDB-lite"/>
    </source>
</evidence>
<comment type="caution">
    <text evidence="2">The sequence shown here is derived from an EMBL/GenBank/DDBJ whole genome shotgun (WGS) entry which is preliminary data.</text>
</comment>
<dbReference type="AlphaFoldDB" id="A0A699IHZ6"/>
<organism evidence="2">
    <name type="scientific">Tanacetum cinerariifolium</name>
    <name type="common">Dalmatian daisy</name>
    <name type="synonym">Chrysanthemum cinerariifolium</name>
    <dbReference type="NCBI Taxonomy" id="118510"/>
    <lineage>
        <taxon>Eukaryota</taxon>
        <taxon>Viridiplantae</taxon>
        <taxon>Streptophyta</taxon>
        <taxon>Embryophyta</taxon>
        <taxon>Tracheophyta</taxon>
        <taxon>Spermatophyta</taxon>
        <taxon>Magnoliopsida</taxon>
        <taxon>eudicotyledons</taxon>
        <taxon>Gunneridae</taxon>
        <taxon>Pentapetalae</taxon>
        <taxon>asterids</taxon>
        <taxon>campanulids</taxon>
        <taxon>Asterales</taxon>
        <taxon>Asteraceae</taxon>
        <taxon>Asteroideae</taxon>
        <taxon>Anthemideae</taxon>
        <taxon>Anthemidinae</taxon>
        <taxon>Tanacetum</taxon>
    </lineage>
</organism>
<proteinExistence type="predicted"/>
<gene>
    <name evidence="2" type="ORF">Tci_528977</name>
</gene>